<sequence length="50" mass="5838">MEFPVAKFRVVSTDMNNSLEGVEQWEWIMILENGCREDKTMASVKIIVYV</sequence>
<keyword evidence="3" id="KW-1185">Reference proteome</keyword>
<reference evidence="2" key="3">
    <citation type="submission" date="2015-04" db="UniProtKB">
        <authorList>
            <consortium name="EnsemblPlants"/>
        </authorList>
    </citation>
    <scope>IDENTIFICATION</scope>
    <source>
        <strain evidence="2">cv. Jemalong A17</strain>
    </source>
</reference>
<dbReference type="EnsemblPlants" id="AES94158">
    <property type="protein sequence ID" value="AES94158"/>
    <property type="gene ID" value="MTR_5g011360"/>
</dbReference>
<evidence type="ECO:0000313" key="3">
    <source>
        <dbReference type="Proteomes" id="UP000002051"/>
    </source>
</evidence>
<dbReference type="Proteomes" id="UP000002051">
    <property type="component" value="Chromosome 5"/>
</dbReference>
<evidence type="ECO:0000313" key="1">
    <source>
        <dbReference type="EMBL" id="AES94158.1"/>
    </source>
</evidence>
<dbReference type="AlphaFoldDB" id="G7KEV1"/>
<reference evidence="1 3" key="1">
    <citation type="journal article" date="2011" name="Nature">
        <title>The Medicago genome provides insight into the evolution of rhizobial symbioses.</title>
        <authorList>
            <person name="Young N.D."/>
            <person name="Debelle F."/>
            <person name="Oldroyd G.E."/>
            <person name="Geurts R."/>
            <person name="Cannon S.B."/>
            <person name="Udvardi M.K."/>
            <person name="Benedito V.A."/>
            <person name="Mayer K.F."/>
            <person name="Gouzy J."/>
            <person name="Schoof H."/>
            <person name="Van de Peer Y."/>
            <person name="Proost S."/>
            <person name="Cook D.R."/>
            <person name="Meyers B.C."/>
            <person name="Spannagl M."/>
            <person name="Cheung F."/>
            <person name="De Mita S."/>
            <person name="Krishnakumar V."/>
            <person name="Gundlach H."/>
            <person name="Zhou S."/>
            <person name="Mudge J."/>
            <person name="Bharti A.K."/>
            <person name="Murray J.D."/>
            <person name="Naoumkina M.A."/>
            <person name="Rosen B."/>
            <person name="Silverstein K.A."/>
            <person name="Tang H."/>
            <person name="Rombauts S."/>
            <person name="Zhao P.X."/>
            <person name="Zhou P."/>
            <person name="Barbe V."/>
            <person name="Bardou P."/>
            <person name="Bechner M."/>
            <person name="Bellec A."/>
            <person name="Berger A."/>
            <person name="Berges H."/>
            <person name="Bidwell S."/>
            <person name="Bisseling T."/>
            <person name="Choisne N."/>
            <person name="Couloux A."/>
            <person name="Denny R."/>
            <person name="Deshpande S."/>
            <person name="Dai X."/>
            <person name="Doyle J.J."/>
            <person name="Dudez A.M."/>
            <person name="Farmer A.D."/>
            <person name="Fouteau S."/>
            <person name="Franken C."/>
            <person name="Gibelin C."/>
            <person name="Gish J."/>
            <person name="Goldstein S."/>
            <person name="Gonzalez A.J."/>
            <person name="Green P.J."/>
            <person name="Hallab A."/>
            <person name="Hartog M."/>
            <person name="Hua A."/>
            <person name="Humphray S.J."/>
            <person name="Jeong D.H."/>
            <person name="Jing Y."/>
            <person name="Jocker A."/>
            <person name="Kenton S.M."/>
            <person name="Kim D.J."/>
            <person name="Klee K."/>
            <person name="Lai H."/>
            <person name="Lang C."/>
            <person name="Lin S."/>
            <person name="Macmil S.L."/>
            <person name="Magdelenat G."/>
            <person name="Matthews L."/>
            <person name="McCorrison J."/>
            <person name="Monaghan E.L."/>
            <person name="Mun J.H."/>
            <person name="Najar F.Z."/>
            <person name="Nicholson C."/>
            <person name="Noirot C."/>
            <person name="O'Bleness M."/>
            <person name="Paule C.R."/>
            <person name="Poulain J."/>
            <person name="Prion F."/>
            <person name="Qin B."/>
            <person name="Qu C."/>
            <person name="Retzel E.F."/>
            <person name="Riddle C."/>
            <person name="Sallet E."/>
            <person name="Samain S."/>
            <person name="Samson N."/>
            <person name="Sanders I."/>
            <person name="Saurat O."/>
            <person name="Scarpelli C."/>
            <person name="Schiex T."/>
            <person name="Segurens B."/>
            <person name="Severin A.J."/>
            <person name="Sherrier D.J."/>
            <person name="Shi R."/>
            <person name="Sims S."/>
            <person name="Singer S.R."/>
            <person name="Sinharoy S."/>
            <person name="Sterck L."/>
            <person name="Viollet A."/>
            <person name="Wang B.B."/>
            <person name="Wang K."/>
            <person name="Wang M."/>
            <person name="Wang X."/>
            <person name="Warfsmann J."/>
            <person name="Weissenbach J."/>
            <person name="White D.D."/>
            <person name="White J.D."/>
            <person name="Wiley G.B."/>
            <person name="Wincker P."/>
            <person name="Xing Y."/>
            <person name="Yang L."/>
            <person name="Yao Z."/>
            <person name="Ying F."/>
            <person name="Zhai J."/>
            <person name="Zhou L."/>
            <person name="Zuber A."/>
            <person name="Denarie J."/>
            <person name="Dixon R.A."/>
            <person name="May G.D."/>
            <person name="Schwartz D.C."/>
            <person name="Rogers J."/>
            <person name="Quetier F."/>
            <person name="Town C.D."/>
            <person name="Roe B.A."/>
        </authorList>
    </citation>
    <scope>NUCLEOTIDE SEQUENCE [LARGE SCALE GENOMIC DNA]</scope>
    <source>
        <strain evidence="1">A17</strain>
        <strain evidence="2 3">cv. Jemalong A17</strain>
    </source>
</reference>
<name>G7KEV1_MEDTR</name>
<evidence type="ECO:0000313" key="2">
    <source>
        <dbReference type="EnsemblPlants" id="AES94158"/>
    </source>
</evidence>
<dbReference type="EMBL" id="CM001221">
    <property type="protein sequence ID" value="AES94158.1"/>
    <property type="molecule type" value="Genomic_DNA"/>
</dbReference>
<dbReference type="HOGENOM" id="CLU_3127360_0_0_1"/>
<organism evidence="1 3">
    <name type="scientific">Medicago truncatula</name>
    <name type="common">Barrel medic</name>
    <name type="synonym">Medicago tribuloides</name>
    <dbReference type="NCBI Taxonomy" id="3880"/>
    <lineage>
        <taxon>Eukaryota</taxon>
        <taxon>Viridiplantae</taxon>
        <taxon>Streptophyta</taxon>
        <taxon>Embryophyta</taxon>
        <taxon>Tracheophyta</taxon>
        <taxon>Spermatophyta</taxon>
        <taxon>Magnoliopsida</taxon>
        <taxon>eudicotyledons</taxon>
        <taxon>Gunneridae</taxon>
        <taxon>Pentapetalae</taxon>
        <taxon>rosids</taxon>
        <taxon>fabids</taxon>
        <taxon>Fabales</taxon>
        <taxon>Fabaceae</taxon>
        <taxon>Papilionoideae</taxon>
        <taxon>50 kb inversion clade</taxon>
        <taxon>NPAAA clade</taxon>
        <taxon>Hologalegina</taxon>
        <taxon>IRL clade</taxon>
        <taxon>Trifolieae</taxon>
        <taxon>Medicago</taxon>
    </lineage>
</organism>
<protein>
    <submittedName>
        <fullName evidence="1 2">Uncharacterized protein</fullName>
    </submittedName>
</protein>
<proteinExistence type="predicted"/>
<dbReference type="PaxDb" id="3880-AES94158"/>
<gene>
    <name evidence="1" type="ordered locus">MTR_5g011360</name>
</gene>
<accession>G7KEV1</accession>
<reference evidence="1 3" key="2">
    <citation type="journal article" date="2014" name="BMC Genomics">
        <title>An improved genome release (version Mt4.0) for the model legume Medicago truncatula.</title>
        <authorList>
            <person name="Tang H."/>
            <person name="Krishnakumar V."/>
            <person name="Bidwell S."/>
            <person name="Rosen B."/>
            <person name="Chan A."/>
            <person name="Zhou S."/>
            <person name="Gentzbittel L."/>
            <person name="Childs K.L."/>
            <person name="Yandell M."/>
            <person name="Gundlach H."/>
            <person name="Mayer K.F."/>
            <person name="Schwartz D.C."/>
            <person name="Town C.D."/>
        </authorList>
    </citation>
    <scope>GENOME REANNOTATION</scope>
    <source>
        <strain evidence="2 3">cv. Jemalong A17</strain>
    </source>
</reference>